<sequence length="221" mass="25545">MSLRTLTERISLTKTKMPAVTVTMENIDPHYRSEALTYAPCNQQSQFHKLKCGHTVRTNPGAPCGRNCSIADPEDSFICHMCIILIYDPSLTEDNCSSNIRYMLGDLGRWQMADAEEDIAEQMAKGLRPSDPAKAQDWLGDFFNEYGDAYTEKKVEKKMVEKKMVEKQKVEKQKVEKQKQKQKQKQKKRKRVLEDRRSILSENAVRNDREGRTLSGKRQRV</sequence>
<name>A0A9W8XQM0_9PLEO</name>
<evidence type="ECO:0000313" key="2">
    <source>
        <dbReference type="EMBL" id="KAJ4355776.1"/>
    </source>
</evidence>
<feature type="compositionally biased region" description="Basic residues" evidence="1">
    <location>
        <begin position="180"/>
        <end position="191"/>
    </location>
</feature>
<proteinExistence type="predicted"/>
<dbReference type="OrthoDB" id="3764174at2759"/>
<comment type="caution">
    <text evidence="2">The sequence shown here is derived from an EMBL/GenBank/DDBJ whole genome shotgun (WGS) entry which is preliminary data.</text>
</comment>
<feature type="compositionally biased region" description="Basic and acidic residues" evidence="1">
    <location>
        <begin position="192"/>
        <end position="212"/>
    </location>
</feature>
<dbReference type="Proteomes" id="UP001140513">
    <property type="component" value="Unassembled WGS sequence"/>
</dbReference>
<dbReference type="EMBL" id="JAPEUX010000003">
    <property type="protein sequence ID" value="KAJ4355776.1"/>
    <property type="molecule type" value="Genomic_DNA"/>
</dbReference>
<feature type="region of interest" description="Disordered" evidence="1">
    <location>
        <begin position="166"/>
        <end position="221"/>
    </location>
</feature>
<evidence type="ECO:0000313" key="3">
    <source>
        <dbReference type="Proteomes" id="UP001140513"/>
    </source>
</evidence>
<keyword evidence="3" id="KW-1185">Reference proteome</keyword>
<dbReference type="AlphaFoldDB" id="A0A9W8XQM0"/>
<organism evidence="2 3">
    <name type="scientific">Didymosphaeria variabile</name>
    <dbReference type="NCBI Taxonomy" id="1932322"/>
    <lineage>
        <taxon>Eukaryota</taxon>
        <taxon>Fungi</taxon>
        <taxon>Dikarya</taxon>
        <taxon>Ascomycota</taxon>
        <taxon>Pezizomycotina</taxon>
        <taxon>Dothideomycetes</taxon>
        <taxon>Pleosporomycetidae</taxon>
        <taxon>Pleosporales</taxon>
        <taxon>Massarineae</taxon>
        <taxon>Didymosphaeriaceae</taxon>
        <taxon>Didymosphaeria</taxon>
    </lineage>
</organism>
<feature type="compositionally biased region" description="Basic and acidic residues" evidence="1">
    <location>
        <begin position="166"/>
        <end position="179"/>
    </location>
</feature>
<accession>A0A9W8XQM0</accession>
<evidence type="ECO:0000256" key="1">
    <source>
        <dbReference type="SAM" id="MobiDB-lite"/>
    </source>
</evidence>
<reference evidence="2" key="1">
    <citation type="submission" date="2022-10" db="EMBL/GenBank/DDBJ databases">
        <title>Tapping the CABI collections for fungal endophytes: first genome assemblies for Collariella, Neodidymelliopsis, Ascochyta clinopodiicola, Didymella pomorum, Didymosphaeria variabile, Neocosmospora piperis and Neocucurbitaria cava.</title>
        <authorList>
            <person name="Hill R."/>
        </authorList>
    </citation>
    <scope>NUCLEOTIDE SEQUENCE</scope>
    <source>
        <strain evidence="2">IMI 356815</strain>
    </source>
</reference>
<dbReference type="RefSeq" id="XP_056072902.1">
    <property type="nucleotide sequence ID" value="XM_056212594.1"/>
</dbReference>
<protein>
    <submittedName>
        <fullName evidence="2">Uncharacterized protein</fullName>
    </submittedName>
</protein>
<gene>
    <name evidence="2" type="ORF">N0V89_003797</name>
</gene>
<dbReference type="GeneID" id="80907327"/>